<dbReference type="EMBL" id="CP076129">
    <property type="protein sequence ID" value="QWG09361.1"/>
    <property type="molecule type" value="Genomic_DNA"/>
</dbReference>
<gene>
    <name evidence="2" type="ORF">KM029_22405</name>
</gene>
<name>A0ABX8H0E0_9BACT</name>
<proteinExistence type="predicted"/>
<dbReference type="PIRSF" id="PIRSF028431">
    <property type="entry name" value="UCP028431"/>
    <property type="match status" value="1"/>
</dbReference>
<evidence type="ECO:0000313" key="2">
    <source>
        <dbReference type="EMBL" id="QWG09361.1"/>
    </source>
</evidence>
<dbReference type="RefSeq" id="WP_205125515.1">
    <property type="nucleotide sequence ID" value="NZ_CP076129.1"/>
</dbReference>
<protein>
    <submittedName>
        <fullName evidence="2">Beta-glucosidase</fullName>
    </submittedName>
</protein>
<dbReference type="Gene3D" id="1.50.10.140">
    <property type="match status" value="1"/>
</dbReference>
<accession>A0ABX8H0E0</accession>
<keyword evidence="3" id="KW-1185">Reference proteome</keyword>
<dbReference type="Proteomes" id="UP000682802">
    <property type="component" value="Chromosome 2"/>
</dbReference>
<organism evidence="2 3">
    <name type="scientific">Flammeovirga kamogawensis</name>
    <dbReference type="NCBI Taxonomy" id="373891"/>
    <lineage>
        <taxon>Bacteria</taxon>
        <taxon>Pseudomonadati</taxon>
        <taxon>Bacteroidota</taxon>
        <taxon>Cytophagia</taxon>
        <taxon>Cytophagales</taxon>
        <taxon>Flammeovirgaceae</taxon>
        <taxon>Flammeovirga</taxon>
    </lineage>
</organism>
<sequence length="438" mass="49890">MNNMFIYLATLFFLQTVFGCTDSVVVSPPMDIYPDQEKPVLTDQELMDTVQLQTFKYFWDYGHPVSGLSRERSNGDDEIVTSGGSGFGIMAIIVGVERGYISREEGVNRLNKMYEFLKNADQFHGAFSHWLNGSTGKIKPFSEKDNGGDLVETAFLIEGIITSRNYFNGTSASEVKLRGLATELWEGVDWDWYRNGNDYLLWHWSPNYNFDMNMPLRGFNETQITYLLAVASPTHNVAPSVYTTGWVNGSARYEQSLINDTAKPLFWVHYSYIGLDPKFTDGTSAKTYHTLFRERTLENRNWCIKQASKFPYYGDNQWGLTASDDPFVGYMAHEPTSTGDNGTISPTAALSSIVYTPEESLSAMRYFYEEQPKLWGEYGFKDAYNLSSGDWFAESFLAIDQGPIITMIENYRTGLLWKYFMMDPDIQSGISKLGWNVE</sequence>
<dbReference type="Pfam" id="PF10091">
    <property type="entry name" value="Glycoamylase"/>
    <property type="match status" value="1"/>
</dbReference>
<dbReference type="InterPro" id="IPR019282">
    <property type="entry name" value="Glycoamylase-like_cons_dom"/>
</dbReference>
<evidence type="ECO:0000313" key="3">
    <source>
        <dbReference type="Proteomes" id="UP000682802"/>
    </source>
</evidence>
<dbReference type="InterPro" id="IPR016883">
    <property type="entry name" value="UCP028431"/>
</dbReference>
<feature type="domain" description="Glycoamylase-like" evidence="1">
    <location>
        <begin position="215"/>
        <end position="422"/>
    </location>
</feature>
<reference evidence="2 3" key="1">
    <citation type="submission" date="2021-05" db="EMBL/GenBank/DDBJ databases">
        <title>Comparative genomic studies on the polysaccharide-degrading batcterial strains of the Flammeovirga genus.</title>
        <authorList>
            <person name="Zewei F."/>
            <person name="Zheng Z."/>
            <person name="Yu L."/>
            <person name="Ruyue G."/>
            <person name="Yanhong M."/>
            <person name="Yuanyuan C."/>
            <person name="Jingyan G."/>
            <person name="Wenjun H."/>
        </authorList>
    </citation>
    <scope>NUCLEOTIDE SEQUENCE [LARGE SCALE GENOMIC DNA]</scope>
    <source>
        <strain evidence="2 3">YS10</strain>
    </source>
</reference>
<evidence type="ECO:0000259" key="1">
    <source>
        <dbReference type="Pfam" id="PF10091"/>
    </source>
</evidence>